<accession>A0ABR3EMR5</accession>
<evidence type="ECO:0000313" key="2">
    <source>
        <dbReference type="EMBL" id="KAL0564174.1"/>
    </source>
</evidence>
<comment type="caution">
    <text evidence="2">The sequence shown here is derived from an EMBL/GenBank/DDBJ whole genome shotgun (WGS) entry which is preliminary data.</text>
</comment>
<dbReference type="EMBL" id="JBAHYK010002942">
    <property type="protein sequence ID" value="KAL0564174.1"/>
    <property type="molecule type" value="Genomic_DNA"/>
</dbReference>
<gene>
    <name evidence="2" type="ORF">V5O48_017880</name>
</gene>
<feature type="compositionally biased region" description="Basic and acidic residues" evidence="1">
    <location>
        <begin position="177"/>
        <end position="187"/>
    </location>
</feature>
<evidence type="ECO:0000313" key="3">
    <source>
        <dbReference type="Proteomes" id="UP001465976"/>
    </source>
</evidence>
<organism evidence="2 3">
    <name type="scientific">Marasmius crinis-equi</name>
    <dbReference type="NCBI Taxonomy" id="585013"/>
    <lineage>
        <taxon>Eukaryota</taxon>
        <taxon>Fungi</taxon>
        <taxon>Dikarya</taxon>
        <taxon>Basidiomycota</taxon>
        <taxon>Agaricomycotina</taxon>
        <taxon>Agaricomycetes</taxon>
        <taxon>Agaricomycetidae</taxon>
        <taxon>Agaricales</taxon>
        <taxon>Marasmiineae</taxon>
        <taxon>Marasmiaceae</taxon>
        <taxon>Marasmius</taxon>
    </lineage>
</organism>
<name>A0ABR3EMR5_9AGAR</name>
<keyword evidence="3" id="KW-1185">Reference proteome</keyword>
<feature type="region of interest" description="Disordered" evidence="1">
    <location>
        <begin position="143"/>
        <end position="194"/>
    </location>
</feature>
<protein>
    <submittedName>
        <fullName evidence="2">Uncharacterized protein</fullName>
    </submittedName>
</protein>
<dbReference type="Proteomes" id="UP001465976">
    <property type="component" value="Unassembled WGS sequence"/>
</dbReference>
<feature type="compositionally biased region" description="Polar residues" evidence="1">
    <location>
        <begin position="143"/>
        <end position="152"/>
    </location>
</feature>
<sequence length="643" mass="72992">MTLALCQRAYLELVARLDWFEKFSARFTNPPSSSPPVANVVGALTGEGDLCERLLRAGIPVWYTHPLDRKHSVRVDTWIDPFFEGPEIALRDSGVVLSLRDETPPHQTVFSGYLGPTQHQHYQAMGRFIRAFSTTNVYLDNVDTSQPTSSQVPAFGPQRSQGKSRKSGSKPYPTKIARTENKDKDASKGPPQRNQFLDVETKYMPPPLLNWMSASEAVGQMFDSSLPAPPNRNNGYALPDPNILVGTKNEAARTWYITTWLKLRPVLLYRMRSTTFEPLRTSEWWSVIGIEAHPTKAEPTVGKMRAKMEDMLKKCLVSGGLEGTISLEDLENAPVRWADKEYRADTMPPLPIVRQILWELFEINFRFELLALDRIYFRGALSPEERQIAVLNMFPHWSSSMIPSDFTAASSGFVHENLDRRRGTLFRLYSVMSHWNGTEGQLPRPLVEGVVRLQQWKTPKISEQEFNELETAYVQHYVSLFATTFRHPTKIARTENKDKDASKGPPQRNKFLDVETEYMPPPLLNWMSASEAVGQMFDSSLPAPPNRNNGYALPDPNILVGTKNEAARTRYITTWLKLRPVLLYRMRSTTFEPLRTSKWRSVIGIEAHPTKAETTVGKMRAKMEDMLKKCLVSGGLELVSSIL</sequence>
<evidence type="ECO:0000256" key="1">
    <source>
        <dbReference type="SAM" id="MobiDB-lite"/>
    </source>
</evidence>
<proteinExistence type="predicted"/>
<reference evidence="2 3" key="1">
    <citation type="submission" date="2024-02" db="EMBL/GenBank/DDBJ databases">
        <title>A draft genome for the cacao thread blight pathogen Marasmius crinis-equi.</title>
        <authorList>
            <person name="Cohen S.P."/>
            <person name="Baruah I.K."/>
            <person name="Amoako-Attah I."/>
            <person name="Bukari Y."/>
            <person name="Meinhardt L.W."/>
            <person name="Bailey B.A."/>
        </authorList>
    </citation>
    <scope>NUCLEOTIDE SEQUENCE [LARGE SCALE GENOMIC DNA]</scope>
    <source>
        <strain evidence="2 3">GH-76</strain>
    </source>
</reference>